<sequence>MTGMPFHDSDDVIRAALAEASAPALLMSMVHMTGNLGLLDELPGRRC</sequence>
<protein>
    <submittedName>
        <fullName evidence="1">Flavin-binding monooxygenase domain protein</fullName>
    </submittedName>
</protein>
<keyword evidence="2" id="KW-1185">Reference proteome</keyword>
<accession>A0ABN0QUK7</accession>
<comment type="caution">
    <text evidence="1">The sequence shown here is derived from an EMBL/GenBank/DDBJ whole genome shotgun (WGS) entry which is preliminary data.</text>
</comment>
<proteinExistence type="predicted"/>
<dbReference type="Proteomes" id="UP000020681">
    <property type="component" value="Unassembled WGS sequence"/>
</dbReference>
<keyword evidence="1" id="KW-0503">Monooxygenase</keyword>
<name>A0ABN0QUK7_MYCUL</name>
<gene>
    <name evidence="1" type="ORF">I551_4961</name>
</gene>
<organism evidence="1 2">
    <name type="scientific">Mycobacterium ulcerans str. Harvey</name>
    <dbReference type="NCBI Taxonomy" id="1299332"/>
    <lineage>
        <taxon>Bacteria</taxon>
        <taxon>Bacillati</taxon>
        <taxon>Actinomycetota</taxon>
        <taxon>Actinomycetes</taxon>
        <taxon>Mycobacteriales</taxon>
        <taxon>Mycobacteriaceae</taxon>
        <taxon>Mycobacterium</taxon>
        <taxon>Mycobacterium ulcerans group</taxon>
    </lineage>
</organism>
<keyword evidence="1" id="KW-0560">Oxidoreductase</keyword>
<evidence type="ECO:0000313" key="2">
    <source>
        <dbReference type="Proteomes" id="UP000020681"/>
    </source>
</evidence>
<dbReference type="GO" id="GO:0004497">
    <property type="term" value="F:monooxygenase activity"/>
    <property type="evidence" value="ECO:0007669"/>
    <property type="project" value="UniProtKB-KW"/>
</dbReference>
<evidence type="ECO:0000313" key="1">
    <source>
        <dbReference type="EMBL" id="EUA88424.1"/>
    </source>
</evidence>
<reference evidence="1 2" key="1">
    <citation type="submission" date="2014-01" db="EMBL/GenBank/DDBJ databases">
        <authorList>
            <person name="Dobos K."/>
            <person name="Lenaerts A."/>
            <person name="Ordway D."/>
            <person name="DeGroote M.A."/>
            <person name="Parker T."/>
            <person name="Sizemore C."/>
            <person name="Tallon L.J."/>
            <person name="Sadzewicz L.K."/>
            <person name="Sengamalay N."/>
            <person name="Fraser C.M."/>
            <person name="Hine E."/>
            <person name="Shefchek K.A."/>
            <person name="Das S.P."/>
            <person name="Tettelin H."/>
        </authorList>
    </citation>
    <scope>NUCLEOTIDE SEQUENCE [LARGE SCALE GENOMIC DNA]</scope>
    <source>
        <strain evidence="1 2">Harvey</strain>
    </source>
</reference>
<dbReference type="EMBL" id="JAOL01000139">
    <property type="protein sequence ID" value="EUA88424.1"/>
    <property type="molecule type" value="Genomic_DNA"/>
</dbReference>